<keyword evidence="3" id="KW-0808">Transferase</keyword>
<dbReference type="CDD" id="cd08215">
    <property type="entry name" value="STKc_Nek"/>
    <property type="match status" value="1"/>
</dbReference>
<keyword evidence="4 7" id="KW-0547">Nucleotide-binding</keyword>
<evidence type="ECO:0000256" key="7">
    <source>
        <dbReference type="PROSITE-ProRule" id="PRU10141"/>
    </source>
</evidence>
<dbReference type="Gene3D" id="3.30.200.20">
    <property type="entry name" value="Phosphorylase Kinase, domain 1"/>
    <property type="match status" value="1"/>
</dbReference>
<feature type="region of interest" description="Disordered" evidence="8">
    <location>
        <begin position="840"/>
        <end position="862"/>
    </location>
</feature>
<evidence type="ECO:0008006" key="12">
    <source>
        <dbReference type="Google" id="ProtNLM"/>
    </source>
</evidence>
<feature type="compositionally biased region" description="Low complexity" evidence="8">
    <location>
        <begin position="803"/>
        <end position="812"/>
    </location>
</feature>
<dbReference type="GO" id="GO:0055028">
    <property type="term" value="C:cortical microtubule"/>
    <property type="evidence" value="ECO:0007669"/>
    <property type="project" value="TreeGrafter"/>
</dbReference>
<dbReference type="Gramene" id="KZM99064">
    <property type="protein sequence ID" value="KZM99064"/>
    <property type="gene ID" value="DCAR_013574"/>
</dbReference>
<evidence type="ECO:0000256" key="8">
    <source>
        <dbReference type="SAM" id="MobiDB-lite"/>
    </source>
</evidence>
<dbReference type="InterPro" id="IPR000719">
    <property type="entry name" value="Prot_kinase_dom"/>
</dbReference>
<dbReference type="InterPro" id="IPR011009">
    <property type="entry name" value="Kinase-like_dom_sf"/>
</dbReference>
<dbReference type="InterPro" id="IPR008271">
    <property type="entry name" value="Ser/Thr_kinase_AS"/>
</dbReference>
<dbReference type="GO" id="GO:0007017">
    <property type="term" value="P:microtubule-based process"/>
    <property type="evidence" value="ECO:0007669"/>
    <property type="project" value="TreeGrafter"/>
</dbReference>
<organism evidence="11">
    <name type="scientific">Daucus carota subsp. sativus</name>
    <name type="common">Carrot</name>
    <dbReference type="NCBI Taxonomy" id="79200"/>
    <lineage>
        <taxon>Eukaryota</taxon>
        <taxon>Viridiplantae</taxon>
        <taxon>Streptophyta</taxon>
        <taxon>Embryophyta</taxon>
        <taxon>Tracheophyta</taxon>
        <taxon>Spermatophyta</taxon>
        <taxon>Magnoliopsida</taxon>
        <taxon>eudicotyledons</taxon>
        <taxon>Gunneridae</taxon>
        <taxon>Pentapetalae</taxon>
        <taxon>asterids</taxon>
        <taxon>campanulids</taxon>
        <taxon>Apiales</taxon>
        <taxon>Apiaceae</taxon>
        <taxon>Apioideae</taxon>
        <taxon>Scandiceae</taxon>
        <taxon>Daucinae</taxon>
        <taxon>Daucus</taxon>
        <taxon>Daucus sect. Daucus</taxon>
    </lineage>
</organism>
<dbReference type="Pfam" id="PF23302">
    <property type="entry name" value="HTH_DNAJC9"/>
    <property type="match status" value="1"/>
</dbReference>
<evidence type="ECO:0000256" key="4">
    <source>
        <dbReference type="ARBA" id="ARBA00022741"/>
    </source>
</evidence>
<dbReference type="PANTHER" id="PTHR43671:SF63">
    <property type="entry name" value="SERINE_THREONINE-PROTEIN KINASE NEK6 ISOFORM X1"/>
    <property type="match status" value="1"/>
</dbReference>
<dbReference type="PROSITE" id="PS50011">
    <property type="entry name" value="PROTEIN_KINASE_DOM"/>
    <property type="match status" value="1"/>
</dbReference>
<evidence type="ECO:0000313" key="11">
    <source>
        <dbReference type="EMBL" id="KZM99064.1"/>
    </source>
</evidence>
<keyword evidence="2" id="KW-0723">Serine/threonine-protein kinase</keyword>
<feature type="compositionally biased region" description="Basic and acidic residues" evidence="8">
    <location>
        <begin position="8"/>
        <end position="27"/>
    </location>
</feature>
<evidence type="ECO:0000259" key="9">
    <source>
        <dbReference type="PROSITE" id="PS50011"/>
    </source>
</evidence>
<gene>
    <name evidence="11" type="ORF">DCAR_013574</name>
</gene>
<feature type="compositionally biased region" description="Polar residues" evidence="8">
    <location>
        <begin position="661"/>
        <end position="682"/>
    </location>
</feature>
<accession>A0A165YGJ5</accession>
<dbReference type="Gene3D" id="1.10.510.10">
    <property type="entry name" value="Transferase(Phosphotransferase) domain 1"/>
    <property type="match status" value="1"/>
</dbReference>
<feature type="region of interest" description="Disordered" evidence="8">
    <location>
        <begin position="605"/>
        <end position="733"/>
    </location>
</feature>
<evidence type="ECO:0000256" key="6">
    <source>
        <dbReference type="ARBA" id="ARBA00022840"/>
    </source>
</evidence>
<evidence type="ECO:0000256" key="2">
    <source>
        <dbReference type="ARBA" id="ARBA00022527"/>
    </source>
</evidence>
<dbReference type="SMART" id="SM00271">
    <property type="entry name" value="DnaJ"/>
    <property type="match status" value="1"/>
</dbReference>
<name>A0A165YGJ5_DAUCS</name>
<dbReference type="CDD" id="cd06257">
    <property type="entry name" value="DnaJ"/>
    <property type="match status" value="1"/>
</dbReference>
<keyword evidence="6 7" id="KW-0067">ATP-binding</keyword>
<dbReference type="Gene3D" id="1.10.287.110">
    <property type="entry name" value="DnaJ domain"/>
    <property type="match status" value="1"/>
</dbReference>
<feature type="compositionally biased region" description="Basic and acidic residues" evidence="8">
    <location>
        <begin position="702"/>
        <end position="728"/>
    </location>
</feature>
<evidence type="ECO:0000256" key="3">
    <source>
        <dbReference type="ARBA" id="ARBA00022679"/>
    </source>
</evidence>
<dbReference type="GO" id="GO:0004674">
    <property type="term" value="F:protein serine/threonine kinase activity"/>
    <property type="evidence" value="ECO:0007669"/>
    <property type="project" value="UniProtKB-KW"/>
</dbReference>
<dbReference type="PROSITE" id="PS00108">
    <property type="entry name" value="PROTEIN_KINASE_ST"/>
    <property type="match status" value="1"/>
</dbReference>
<feature type="compositionally biased region" description="Polar residues" evidence="8">
    <location>
        <begin position="629"/>
        <end position="654"/>
    </location>
</feature>
<feature type="compositionally biased region" description="Polar residues" evidence="8">
    <location>
        <begin position="690"/>
        <end position="701"/>
    </location>
</feature>
<dbReference type="SUPFAM" id="SSF56112">
    <property type="entry name" value="Protein kinase-like (PK-like)"/>
    <property type="match status" value="1"/>
</dbReference>
<dbReference type="InterPro" id="IPR056453">
    <property type="entry name" value="HTH_DNAJC9"/>
</dbReference>
<dbReference type="InterPro" id="IPR050660">
    <property type="entry name" value="NEK_Ser/Thr_kinase"/>
</dbReference>
<dbReference type="OMA" id="GNWICIV"/>
<dbReference type="SMART" id="SM00220">
    <property type="entry name" value="S_TKc"/>
    <property type="match status" value="1"/>
</dbReference>
<dbReference type="InterPro" id="IPR017441">
    <property type="entry name" value="Protein_kinase_ATP_BS"/>
</dbReference>
<dbReference type="AlphaFoldDB" id="A0A165YGJ5"/>
<dbReference type="InterPro" id="IPR036869">
    <property type="entry name" value="J_dom_sf"/>
</dbReference>
<feature type="compositionally biased region" description="Basic and acidic residues" evidence="8">
    <location>
        <begin position="816"/>
        <end position="825"/>
    </location>
</feature>
<feature type="compositionally biased region" description="Polar residues" evidence="8">
    <location>
        <begin position="609"/>
        <end position="620"/>
    </location>
</feature>
<evidence type="ECO:0000259" key="10">
    <source>
        <dbReference type="PROSITE" id="PS50076"/>
    </source>
</evidence>
<dbReference type="GO" id="GO:0005524">
    <property type="term" value="F:ATP binding"/>
    <property type="evidence" value="ECO:0007669"/>
    <property type="project" value="UniProtKB-UniRule"/>
</dbReference>
<feature type="region of interest" description="Disordered" evidence="8">
    <location>
        <begin position="803"/>
        <end position="825"/>
    </location>
</feature>
<dbReference type="PANTHER" id="PTHR43671">
    <property type="entry name" value="SERINE/THREONINE-PROTEIN KINASE NEK"/>
    <property type="match status" value="1"/>
</dbReference>
<evidence type="ECO:0000256" key="5">
    <source>
        <dbReference type="ARBA" id="ARBA00022777"/>
    </source>
</evidence>
<dbReference type="EMBL" id="LNRQ01000004">
    <property type="protein sequence ID" value="KZM99064.1"/>
    <property type="molecule type" value="Genomic_DNA"/>
</dbReference>
<feature type="domain" description="J" evidence="10">
    <location>
        <begin position="35"/>
        <end position="100"/>
    </location>
</feature>
<dbReference type="FunFam" id="1.10.510.10:FF:000597">
    <property type="entry name" value="serine/threonine-protein kinase Nek6 isoform X2"/>
    <property type="match status" value="1"/>
</dbReference>
<feature type="domain" description="Protein kinase" evidence="9">
    <location>
        <begin position="291"/>
        <end position="545"/>
    </location>
</feature>
<dbReference type="FunFam" id="3.30.200.20:FF:000097">
    <property type="entry name" value="Probable serine/threonine-protein kinase nek1"/>
    <property type="match status" value="1"/>
</dbReference>
<dbReference type="PRINTS" id="PR00625">
    <property type="entry name" value="JDOMAIN"/>
</dbReference>
<feature type="region of interest" description="Disordered" evidence="8">
    <location>
        <begin position="1"/>
        <end position="31"/>
    </location>
</feature>
<keyword evidence="5" id="KW-0418">Kinase</keyword>
<protein>
    <recommendedName>
        <fullName evidence="12">Protein kinase domain-containing protein</fullName>
    </recommendedName>
</protein>
<sequence length="927" mass="104487">MGKRKNARVSEDIAGDDEHQQQNHEDLAVESSEQSLYGVLGVERTATQQEIKRAYHKLALRLHPDKNLGDEEAKEKFQQLQKVMSILGDEEKRAIYDQTGCVDDAELAEDVVRDLSEFFRTMYKKVTEADIDEFEANYRGSDSEKKDLIDMYKKCKGNMKRLFCFMICSDPKLDSHRFKDILDERIAAGEIKSTKAYEKWATQVSATKPPTTPPKRKGNRAKKDSDDLYAIIAQRQSERKGQINSMFSSLISKYGGDPDHMAEPSEEEFEAAKAKVETENGDAVKSKMEDYQVIEQIGRGAFGAAYLVLHKLEKKKYVLKKIRVAKQSEKFKETAHQEMDLISRLNHPYVVEYKDAWVEKESSVCIVTGYCDGGDMAEIVRKARGAYFPEEKLCKWLTQVLLALDYLHSNRVLHRDLKCSNIFLTKDGDIRLGDFGLAKLLQSEELASSVVGTPNYMCPELLADIPYGYKSDIWSLGCCMFEMAAHQPPFRAPDMSGLINKINRSSFSPLPIVYSSTLKQIIKSMLRKSPEHRPTAAELLRHPHLQPYLLRCRNPSSVFLPVKSPNRIKEKVMKKSPAKKPSCSKEIIERDVRVLNDMKPLPLFEENNDMQLGNSANSDNLETKRVDPTSYSAKVSVNSEDSRSVETSFGTTGCTGDEQESSQSLTPKASTEAQNSKASTSSQHEEQKEYTNGNNQQYQESGSERERTTEIEKQKEHTNGKNQHHQESGSESEITAEIEALLDKHLEMDPKRESLISNHSRMTMSSTGYTDKGVSIDEENSTHVFEADVEERCYVENSVEVNLSSESNRSNNGVEAKSDDSSNLGERQKADIEIIQEQVPPSDTSLQSTVSAVGGDDSKTEWTNPTQQRVDALESLLELCARLLKQNKLDELAGVLKPFGEEAVSSRETAIWLTKSLMTAQKINKEA</sequence>
<feature type="compositionally biased region" description="Polar residues" evidence="8">
    <location>
        <begin position="840"/>
        <end position="851"/>
    </location>
</feature>
<dbReference type="SUPFAM" id="SSF46565">
    <property type="entry name" value="Chaperone J-domain"/>
    <property type="match status" value="1"/>
</dbReference>
<dbReference type="Pfam" id="PF00069">
    <property type="entry name" value="Pkinase"/>
    <property type="match status" value="1"/>
</dbReference>
<dbReference type="PROSITE" id="PS50076">
    <property type="entry name" value="DNAJ_2"/>
    <property type="match status" value="1"/>
</dbReference>
<evidence type="ECO:0000256" key="1">
    <source>
        <dbReference type="ARBA" id="ARBA00010886"/>
    </source>
</evidence>
<dbReference type="Pfam" id="PF00226">
    <property type="entry name" value="DnaJ"/>
    <property type="match status" value="1"/>
</dbReference>
<comment type="caution">
    <text evidence="11">The sequence shown here is derived from an EMBL/GenBank/DDBJ whole genome shotgun (WGS) entry which is preliminary data.</text>
</comment>
<dbReference type="PROSITE" id="PS00107">
    <property type="entry name" value="PROTEIN_KINASE_ATP"/>
    <property type="match status" value="1"/>
</dbReference>
<comment type="similarity">
    <text evidence="1">Belongs to the protein kinase superfamily. NEK Ser/Thr protein kinase family. NIMA subfamily.</text>
</comment>
<feature type="binding site" evidence="7">
    <location>
        <position position="326"/>
    </location>
    <ligand>
        <name>ATP</name>
        <dbReference type="ChEBI" id="CHEBI:30616"/>
    </ligand>
</feature>
<proteinExistence type="inferred from homology"/>
<dbReference type="InterPro" id="IPR001623">
    <property type="entry name" value="DnaJ_domain"/>
</dbReference>
<reference evidence="11" key="1">
    <citation type="journal article" date="2016" name="Nat. Genet.">
        <title>A high-quality carrot genome assembly provides new insights into carotenoid accumulation and asterid genome evolution.</title>
        <authorList>
            <person name="Iorizzo M."/>
            <person name="Ellison S."/>
            <person name="Senalik D."/>
            <person name="Zeng P."/>
            <person name="Satapoomin P."/>
            <person name="Huang J."/>
            <person name="Bowman M."/>
            <person name="Iovene M."/>
            <person name="Sanseverino W."/>
            <person name="Cavagnaro P."/>
            <person name="Yildiz M."/>
            <person name="Macko-Podgorni A."/>
            <person name="Moranska E."/>
            <person name="Grzebelus E."/>
            <person name="Grzebelus D."/>
            <person name="Ashrafi H."/>
            <person name="Zheng Z."/>
            <person name="Cheng S."/>
            <person name="Spooner D."/>
            <person name="Van Deynze A."/>
            <person name="Simon P."/>
        </authorList>
    </citation>
    <scope>NUCLEOTIDE SEQUENCE [LARGE SCALE GENOMIC DNA]</scope>
    <source>
        <tissue evidence="11">Leaf</tissue>
    </source>
</reference>